<feature type="compositionally biased region" description="Low complexity" evidence="1">
    <location>
        <begin position="67"/>
        <end position="76"/>
    </location>
</feature>
<dbReference type="EMBL" id="CAUYUJ010014934">
    <property type="protein sequence ID" value="CAK0847842.1"/>
    <property type="molecule type" value="Genomic_DNA"/>
</dbReference>
<name>A0ABN9TP23_9DINO</name>
<feature type="compositionally biased region" description="Low complexity" evidence="1">
    <location>
        <begin position="299"/>
        <end position="310"/>
    </location>
</feature>
<evidence type="ECO:0000313" key="2">
    <source>
        <dbReference type="EMBL" id="CAK0847842.1"/>
    </source>
</evidence>
<feature type="non-terminal residue" evidence="2">
    <location>
        <position position="1"/>
    </location>
</feature>
<feature type="region of interest" description="Disordered" evidence="1">
    <location>
        <begin position="20"/>
        <end position="168"/>
    </location>
</feature>
<sequence>PGRGAEPSQLGEAAAAWRRLIGGGFAEQTPEPASAPSGSGESAATHQDVPPRPSRPAGVADSALERCSSAPSSCSCEARGAAEARSPARTGLQQVLAGLAGDRPQEDERSPAVDGAVGWPPGLSSLGLASPATATPPPPQRTRASRERKSGPRGSRAMEQKDKQILAPHGVLEAAWVLQRGARSLSHGTSSRAGPRGDDDDSADEITRTVSPDGLGARPAEPRQVSRTLSFEAPEPAGASSAGPLPRTPPEADGSSGMPAHAAGAGGSDSTPGGGLPRGGLRPWSPPGAPPGAGGGPAGAASHAGLALHGSPAEPPRLGGSYHAAPSADSSSQKPHPRGAGGQDGVPELQATGPQQAGRAQRCCKHDRGNAKFGGWQL</sequence>
<keyword evidence="3" id="KW-1185">Reference proteome</keyword>
<protein>
    <submittedName>
        <fullName evidence="2">Uncharacterized protein</fullName>
    </submittedName>
</protein>
<feature type="compositionally biased region" description="Gly residues" evidence="1">
    <location>
        <begin position="264"/>
        <end position="278"/>
    </location>
</feature>
<organism evidence="2 3">
    <name type="scientific">Prorocentrum cordatum</name>
    <dbReference type="NCBI Taxonomy" id="2364126"/>
    <lineage>
        <taxon>Eukaryota</taxon>
        <taxon>Sar</taxon>
        <taxon>Alveolata</taxon>
        <taxon>Dinophyceae</taxon>
        <taxon>Prorocentrales</taxon>
        <taxon>Prorocentraceae</taxon>
        <taxon>Prorocentrum</taxon>
    </lineage>
</organism>
<proteinExistence type="predicted"/>
<gene>
    <name evidence="2" type="ORF">PCOR1329_LOCUS40940</name>
</gene>
<reference evidence="2" key="1">
    <citation type="submission" date="2023-10" db="EMBL/GenBank/DDBJ databases">
        <authorList>
            <person name="Chen Y."/>
            <person name="Shah S."/>
            <person name="Dougan E. K."/>
            <person name="Thang M."/>
            <person name="Chan C."/>
        </authorList>
    </citation>
    <scope>NUCLEOTIDE SEQUENCE [LARGE SCALE GENOMIC DNA]</scope>
</reference>
<feature type="compositionally biased region" description="Basic and acidic residues" evidence="1">
    <location>
        <begin position="144"/>
        <end position="164"/>
    </location>
</feature>
<evidence type="ECO:0000313" key="3">
    <source>
        <dbReference type="Proteomes" id="UP001189429"/>
    </source>
</evidence>
<evidence type="ECO:0000256" key="1">
    <source>
        <dbReference type="SAM" id="MobiDB-lite"/>
    </source>
</evidence>
<accession>A0ABN9TP23</accession>
<comment type="caution">
    <text evidence="2">The sequence shown here is derived from an EMBL/GenBank/DDBJ whole genome shotgun (WGS) entry which is preliminary data.</text>
</comment>
<feature type="compositionally biased region" description="Low complexity" evidence="1">
    <location>
        <begin position="30"/>
        <end position="44"/>
    </location>
</feature>
<feature type="compositionally biased region" description="Low complexity" evidence="1">
    <location>
        <begin position="232"/>
        <end position="245"/>
    </location>
</feature>
<dbReference type="Proteomes" id="UP001189429">
    <property type="component" value="Unassembled WGS sequence"/>
</dbReference>
<feature type="region of interest" description="Disordered" evidence="1">
    <location>
        <begin position="183"/>
        <end position="378"/>
    </location>
</feature>